<dbReference type="AlphaFoldDB" id="A0AAV9PDF6"/>
<proteinExistence type="predicted"/>
<sequence length="302" mass="34689">MTEWTREIKGSRIARSSEGQQEHAYTAPTLSHPRHTRQTAAACKRGPARLRLWKKVVIGASSRSYPQQPIFKHRMSPKLCSTFPVSVSASDDFRLRIAFVGLQVLSHLHQLQQPILLHPFQESLAMERQFFEGQKWSVRELQFNLEYALEFADQHLAQWRGFLHSKFPSRHEIIDLSNSIEAEEAIAEDSILPKRVRPMDLTKIKVELPATIALLGIVQNRIKHLYTYDWEPQDRSFIVTTSDGRGMLIDPPNDEDEARVQQKWRWSIAVVAQTAHAVETEYAQLTKVFEDAVEKGKGRARG</sequence>
<comment type="caution">
    <text evidence="2">The sequence shown here is derived from an EMBL/GenBank/DDBJ whole genome shotgun (WGS) entry which is preliminary data.</text>
</comment>
<evidence type="ECO:0000256" key="1">
    <source>
        <dbReference type="SAM" id="MobiDB-lite"/>
    </source>
</evidence>
<evidence type="ECO:0000313" key="2">
    <source>
        <dbReference type="EMBL" id="KAK5171231.1"/>
    </source>
</evidence>
<evidence type="ECO:0000313" key="3">
    <source>
        <dbReference type="Proteomes" id="UP001337655"/>
    </source>
</evidence>
<protein>
    <submittedName>
        <fullName evidence="2">Uncharacterized protein</fullName>
    </submittedName>
</protein>
<name>A0AAV9PDF6_9PEZI</name>
<feature type="compositionally biased region" description="Basic and acidic residues" evidence="1">
    <location>
        <begin position="1"/>
        <end position="10"/>
    </location>
</feature>
<feature type="region of interest" description="Disordered" evidence="1">
    <location>
        <begin position="1"/>
        <end position="36"/>
    </location>
</feature>
<dbReference type="Proteomes" id="UP001337655">
    <property type="component" value="Unassembled WGS sequence"/>
</dbReference>
<dbReference type="RefSeq" id="XP_064660259.1">
    <property type="nucleotide sequence ID" value="XM_064801629.1"/>
</dbReference>
<dbReference type="GeneID" id="89925721"/>
<organism evidence="2 3">
    <name type="scientific">Saxophila tyrrhenica</name>
    <dbReference type="NCBI Taxonomy" id="1690608"/>
    <lineage>
        <taxon>Eukaryota</taxon>
        <taxon>Fungi</taxon>
        <taxon>Dikarya</taxon>
        <taxon>Ascomycota</taxon>
        <taxon>Pezizomycotina</taxon>
        <taxon>Dothideomycetes</taxon>
        <taxon>Dothideomycetidae</taxon>
        <taxon>Mycosphaerellales</taxon>
        <taxon>Extremaceae</taxon>
        <taxon>Saxophila</taxon>
    </lineage>
</organism>
<accession>A0AAV9PDF6</accession>
<keyword evidence="3" id="KW-1185">Reference proteome</keyword>
<dbReference type="EMBL" id="JAVRRT010000006">
    <property type="protein sequence ID" value="KAK5171231.1"/>
    <property type="molecule type" value="Genomic_DNA"/>
</dbReference>
<gene>
    <name evidence="2" type="ORF">LTR77_004375</name>
</gene>
<reference evidence="2 3" key="1">
    <citation type="submission" date="2023-08" db="EMBL/GenBank/DDBJ databases">
        <title>Black Yeasts Isolated from many extreme environments.</title>
        <authorList>
            <person name="Coleine C."/>
            <person name="Stajich J.E."/>
            <person name="Selbmann L."/>
        </authorList>
    </citation>
    <scope>NUCLEOTIDE SEQUENCE [LARGE SCALE GENOMIC DNA]</scope>
    <source>
        <strain evidence="2 3">CCFEE 5935</strain>
    </source>
</reference>